<gene>
    <name evidence="6" type="ORF">ACAOBT_LOCUS13365</name>
</gene>
<evidence type="ECO:0000256" key="5">
    <source>
        <dbReference type="ARBA" id="ARBA00023242"/>
    </source>
</evidence>
<dbReference type="SUPFAM" id="SSF140996">
    <property type="entry name" value="Hermes dimerisation domain"/>
    <property type="match status" value="1"/>
</dbReference>
<evidence type="ECO:0000256" key="4">
    <source>
        <dbReference type="ARBA" id="ARBA00022833"/>
    </source>
</evidence>
<keyword evidence="7" id="KW-1185">Reference proteome</keyword>
<evidence type="ECO:0000313" key="7">
    <source>
        <dbReference type="Proteomes" id="UP001152888"/>
    </source>
</evidence>
<dbReference type="PANTHER" id="PTHR46481:SF10">
    <property type="entry name" value="ZINC FINGER BED DOMAIN-CONTAINING PROTEIN 39"/>
    <property type="match status" value="1"/>
</dbReference>
<comment type="subcellular location">
    <subcellularLocation>
        <location evidence="1">Nucleus</location>
    </subcellularLocation>
</comment>
<reference evidence="6" key="1">
    <citation type="submission" date="2022-03" db="EMBL/GenBank/DDBJ databases">
        <authorList>
            <person name="Sayadi A."/>
        </authorList>
    </citation>
    <scope>NUCLEOTIDE SEQUENCE</scope>
</reference>
<dbReference type="GO" id="GO:0005634">
    <property type="term" value="C:nucleus"/>
    <property type="evidence" value="ECO:0007669"/>
    <property type="project" value="UniProtKB-SubCell"/>
</dbReference>
<evidence type="ECO:0000256" key="2">
    <source>
        <dbReference type="ARBA" id="ARBA00022723"/>
    </source>
</evidence>
<dbReference type="Proteomes" id="UP001152888">
    <property type="component" value="Unassembled WGS sequence"/>
</dbReference>
<dbReference type="SUPFAM" id="SSF53098">
    <property type="entry name" value="Ribonuclease H-like"/>
    <property type="match status" value="1"/>
</dbReference>
<keyword evidence="2" id="KW-0479">Metal-binding</keyword>
<accession>A0A9P0PD92</accession>
<organism evidence="6 7">
    <name type="scientific">Acanthoscelides obtectus</name>
    <name type="common">Bean weevil</name>
    <name type="synonym">Bruchus obtectus</name>
    <dbReference type="NCBI Taxonomy" id="200917"/>
    <lineage>
        <taxon>Eukaryota</taxon>
        <taxon>Metazoa</taxon>
        <taxon>Ecdysozoa</taxon>
        <taxon>Arthropoda</taxon>
        <taxon>Hexapoda</taxon>
        <taxon>Insecta</taxon>
        <taxon>Pterygota</taxon>
        <taxon>Neoptera</taxon>
        <taxon>Endopterygota</taxon>
        <taxon>Coleoptera</taxon>
        <taxon>Polyphaga</taxon>
        <taxon>Cucujiformia</taxon>
        <taxon>Chrysomeloidea</taxon>
        <taxon>Chrysomelidae</taxon>
        <taxon>Bruchinae</taxon>
        <taxon>Bruchini</taxon>
        <taxon>Acanthoscelides</taxon>
    </lineage>
</organism>
<comment type="caution">
    <text evidence="6">The sequence shown here is derived from an EMBL/GenBank/DDBJ whole genome shotgun (WGS) entry which is preliminary data.</text>
</comment>
<dbReference type="EMBL" id="CAKOFQ010006876">
    <property type="protein sequence ID" value="CAH1979230.1"/>
    <property type="molecule type" value="Genomic_DNA"/>
</dbReference>
<keyword evidence="5" id="KW-0539">Nucleus</keyword>
<dbReference type="PANTHER" id="PTHR46481">
    <property type="entry name" value="ZINC FINGER BED DOMAIN-CONTAINING PROTEIN 4"/>
    <property type="match status" value="1"/>
</dbReference>
<evidence type="ECO:0000256" key="3">
    <source>
        <dbReference type="ARBA" id="ARBA00022771"/>
    </source>
</evidence>
<keyword evidence="3" id="KW-0863">Zinc-finger</keyword>
<dbReference type="AlphaFoldDB" id="A0A9P0PD92"/>
<dbReference type="OrthoDB" id="10060245at2759"/>
<proteinExistence type="predicted"/>
<dbReference type="GO" id="GO:0008270">
    <property type="term" value="F:zinc ion binding"/>
    <property type="evidence" value="ECO:0007669"/>
    <property type="project" value="UniProtKB-KW"/>
</dbReference>
<protein>
    <submittedName>
        <fullName evidence="6">Uncharacterized protein</fullName>
    </submittedName>
</protein>
<sequence length="196" mass="22340">MLLFTHDFQPFSIVEDFGFRKFVSALNPSYGLPNRKTITNTLLPAKYEEVYNNTKKELEGVDSVTLTTDCWTSSTTESFLAVTAHFLDNKFELKHRVLGCESFSERHTSANLASAIRNILVEWDLENKVLIFISDNAANIKKAIKEDLQQKHFGCYAHTINLIVQNSLQSVFGILNKVKMVVAYFRRNSAAMAKFF</sequence>
<keyword evidence="4" id="KW-0862">Zinc</keyword>
<dbReference type="InterPro" id="IPR052035">
    <property type="entry name" value="ZnF_BED_domain_contain"/>
</dbReference>
<evidence type="ECO:0000313" key="6">
    <source>
        <dbReference type="EMBL" id="CAH1979230.1"/>
    </source>
</evidence>
<evidence type="ECO:0000256" key="1">
    <source>
        <dbReference type="ARBA" id="ARBA00004123"/>
    </source>
</evidence>
<name>A0A9P0PD92_ACAOB</name>
<dbReference type="InterPro" id="IPR012337">
    <property type="entry name" value="RNaseH-like_sf"/>
</dbReference>